<keyword evidence="2 6" id="KW-0251">Elongation factor</keyword>
<evidence type="ECO:0000259" key="7">
    <source>
        <dbReference type="Pfam" id="PF00889"/>
    </source>
</evidence>
<evidence type="ECO:0000256" key="3">
    <source>
        <dbReference type="ARBA" id="ARBA00022917"/>
    </source>
</evidence>
<evidence type="ECO:0000256" key="5">
    <source>
        <dbReference type="ARBA" id="ARBA00023128"/>
    </source>
</evidence>
<keyword evidence="4" id="KW-0809">Transit peptide</keyword>
<dbReference type="GO" id="GO:0070125">
    <property type="term" value="P:mitochondrial translational elongation"/>
    <property type="evidence" value="ECO:0007669"/>
    <property type="project" value="TreeGrafter"/>
</dbReference>
<dbReference type="SUPFAM" id="SSF46934">
    <property type="entry name" value="UBA-like"/>
    <property type="match status" value="1"/>
</dbReference>
<reference evidence="8 9" key="1">
    <citation type="submission" date="2015-04" db="EMBL/GenBank/DDBJ databases">
        <title>Complete genome sequence of Schizopora paradoxa KUC8140, a cosmopolitan wood degrader in East Asia.</title>
        <authorList>
            <consortium name="DOE Joint Genome Institute"/>
            <person name="Min B."/>
            <person name="Park H."/>
            <person name="Jang Y."/>
            <person name="Kim J.-J."/>
            <person name="Kim K.H."/>
            <person name="Pangilinan J."/>
            <person name="Lipzen A."/>
            <person name="Riley R."/>
            <person name="Grigoriev I.V."/>
            <person name="Spatafora J.W."/>
            <person name="Choi I.-G."/>
        </authorList>
    </citation>
    <scope>NUCLEOTIDE SEQUENCE [LARGE SCALE GENOMIC DNA]</scope>
    <source>
        <strain evidence="8 9">KUC8140</strain>
    </source>
</reference>
<dbReference type="AlphaFoldDB" id="A0A0H2R6X0"/>
<dbReference type="FunCoup" id="A0A0H2R6X0">
    <property type="interactions" value="299"/>
</dbReference>
<dbReference type="HAMAP" id="MF_00050">
    <property type="entry name" value="EF_Ts"/>
    <property type="match status" value="1"/>
</dbReference>
<dbReference type="InterPro" id="IPR036402">
    <property type="entry name" value="EF-Ts_dimer_sf"/>
</dbReference>
<feature type="domain" description="Translation elongation factor EFTs/EF1B dimerisation" evidence="7">
    <location>
        <begin position="109"/>
        <end position="262"/>
    </location>
</feature>
<evidence type="ECO:0000313" key="9">
    <source>
        <dbReference type="Proteomes" id="UP000053477"/>
    </source>
</evidence>
<evidence type="ECO:0000256" key="6">
    <source>
        <dbReference type="HAMAP-Rule" id="MF_03135"/>
    </source>
</evidence>
<keyword evidence="3 6" id="KW-0648">Protein biosynthesis</keyword>
<evidence type="ECO:0000313" key="8">
    <source>
        <dbReference type="EMBL" id="KLO07097.1"/>
    </source>
</evidence>
<dbReference type="Proteomes" id="UP000053477">
    <property type="component" value="Unassembled WGS sequence"/>
</dbReference>
<name>A0A0H2R6X0_9AGAM</name>
<sequence>MLRRFVAPSTARACSSALRCYSSAQRPKPSIKLLGELRKLTETSISKAREALVATNNDLDAALKWLEEDLAVSGAKKAAKVEGRTAGEGLVGVSILSPGLGERKEGIRASMVELNCETDFVARNELFSKLLADISHTFAFLAEEPHDFEQQPVLLREYSVDTILDAPLIPSDVTAIPSNTTSVGTAIRDTIAKVGEKIALKRAVAAVMQGASPDERNIDSGARIASYVHGSTSHPSQGRVGSLALIYLKSPNLSKLYKDEAFRTELEKLERGIARQIVGFHTESIYETKETPETALYEQPFAMFPGEYNGQPFRDVLQKWATKHGMIDEGYKDFQGVAVSEFAKWTVGEPLPVNASSVKSAISEGTQ</sequence>
<evidence type="ECO:0000256" key="2">
    <source>
        <dbReference type="ARBA" id="ARBA00022768"/>
    </source>
</evidence>
<dbReference type="InterPro" id="IPR014039">
    <property type="entry name" value="Transl_elong_EFTs/EF1B_dimer"/>
</dbReference>
<dbReference type="Pfam" id="PF00889">
    <property type="entry name" value="EF_TS"/>
    <property type="match status" value="1"/>
</dbReference>
<dbReference type="OrthoDB" id="277235at2759"/>
<dbReference type="GO" id="GO:0003746">
    <property type="term" value="F:translation elongation factor activity"/>
    <property type="evidence" value="ECO:0007669"/>
    <property type="project" value="UniProtKB-UniRule"/>
</dbReference>
<dbReference type="EMBL" id="KQ086161">
    <property type="protein sequence ID" value="KLO07097.1"/>
    <property type="molecule type" value="Genomic_DNA"/>
</dbReference>
<dbReference type="InterPro" id="IPR018101">
    <property type="entry name" value="Transl_elong_Ts_CS"/>
</dbReference>
<dbReference type="GO" id="GO:0005739">
    <property type="term" value="C:mitochondrion"/>
    <property type="evidence" value="ECO:0007669"/>
    <property type="project" value="UniProtKB-SubCell"/>
</dbReference>
<proteinExistence type="inferred from homology"/>
<organism evidence="8 9">
    <name type="scientific">Schizopora paradoxa</name>
    <dbReference type="NCBI Taxonomy" id="27342"/>
    <lineage>
        <taxon>Eukaryota</taxon>
        <taxon>Fungi</taxon>
        <taxon>Dikarya</taxon>
        <taxon>Basidiomycota</taxon>
        <taxon>Agaricomycotina</taxon>
        <taxon>Agaricomycetes</taxon>
        <taxon>Hymenochaetales</taxon>
        <taxon>Schizoporaceae</taxon>
        <taxon>Schizopora</taxon>
    </lineage>
</organism>
<dbReference type="SUPFAM" id="SSF54713">
    <property type="entry name" value="Elongation factor Ts (EF-Ts), dimerisation domain"/>
    <property type="match status" value="1"/>
</dbReference>
<dbReference type="Gene3D" id="3.30.479.20">
    <property type="entry name" value="Elongation factor Ts, dimerisation domain"/>
    <property type="match status" value="2"/>
</dbReference>
<gene>
    <name evidence="6" type="primary">TSF1</name>
    <name evidence="8" type="ORF">SCHPADRAFT_1001907</name>
</gene>
<comment type="subcellular location">
    <subcellularLocation>
        <location evidence="6">Mitochondrion</location>
    </subcellularLocation>
</comment>
<evidence type="ECO:0000256" key="1">
    <source>
        <dbReference type="ARBA" id="ARBA00005532"/>
    </source>
</evidence>
<dbReference type="PANTHER" id="PTHR11741:SF0">
    <property type="entry name" value="ELONGATION FACTOR TS, MITOCHONDRIAL"/>
    <property type="match status" value="1"/>
</dbReference>
<dbReference type="PANTHER" id="PTHR11741">
    <property type="entry name" value="ELONGATION FACTOR TS"/>
    <property type="match status" value="1"/>
</dbReference>
<dbReference type="InParanoid" id="A0A0H2R6X0"/>
<dbReference type="STRING" id="27342.A0A0H2R6X0"/>
<keyword evidence="9" id="KW-1185">Reference proteome</keyword>
<dbReference type="CDD" id="cd14275">
    <property type="entry name" value="UBA_EF-Ts"/>
    <property type="match status" value="1"/>
</dbReference>
<dbReference type="InterPro" id="IPR001816">
    <property type="entry name" value="Transl_elong_EFTs/EF1B"/>
</dbReference>
<comment type="function">
    <text evidence="6">Associates with the EF-Tu.GDP complex and induces the exchange of GDP to GTP. It remains bound to the aminoacyl-tRNA.EF-Tu.GTP complex up to the GTP hydrolysis stage on the ribosome.</text>
</comment>
<dbReference type="Gene3D" id="1.10.8.10">
    <property type="entry name" value="DNA helicase RuvA subunit, C-terminal domain"/>
    <property type="match status" value="1"/>
</dbReference>
<keyword evidence="5 6" id="KW-0496">Mitochondrion</keyword>
<protein>
    <recommendedName>
        <fullName evidence="6">Elongation factor Ts, mitochondrial</fullName>
        <shortName evidence="6">EF-Ts</shortName>
        <shortName evidence="6">EF-TsMt</shortName>
    </recommendedName>
</protein>
<evidence type="ECO:0000256" key="4">
    <source>
        <dbReference type="ARBA" id="ARBA00022946"/>
    </source>
</evidence>
<dbReference type="InterPro" id="IPR009060">
    <property type="entry name" value="UBA-like_sf"/>
</dbReference>
<comment type="similarity">
    <text evidence="1 6">Belongs to the EF-Ts family.</text>
</comment>
<accession>A0A0H2R6X0</accession>
<dbReference type="PROSITE" id="PS01127">
    <property type="entry name" value="EF_TS_2"/>
    <property type="match status" value="1"/>
</dbReference>